<dbReference type="SUPFAM" id="SSF53649">
    <property type="entry name" value="Alkaline phosphatase-like"/>
    <property type="match status" value="1"/>
</dbReference>
<feature type="transmembrane region" description="Helical" evidence="10">
    <location>
        <begin position="50"/>
        <end position="72"/>
    </location>
</feature>
<evidence type="ECO:0000256" key="2">
    <source>
        <dbReference type="ARBA" id="ARBA00022475"/>
    </source>
</evidence>
<feature type="transmembrane region" description="Helical" evidence="10">
    <location>
        <begin position="135"/>
        <end position="155"/>
    </location>
</feature>
<keyword evidence="13" id="KW-1185">Reference proteome</keyword>
<feature type="binding site" evidence="7">
    <location>
        <position position="427"/>
    </location>
    <ligand>
        <name>substrate</name>
    </ligand>
</feature>
<dbReference type="Gene3D" id="3.30.1120.80">
    <property type="match status" value="1"/>
</dbReference>
<evidence type="ECO:0000256" key="6">
    <source>
        <dbReference type="PIRSR" id="PIRSR005091-1"/>
    </source>
</evidence>
<evidence type="ECO:0000313" key="13">
    <source>
        <dbReference type="Proteomes" id="UP000182491"/>
    </source>
</evidence>
<feature type="binding site" evidence="8">
    <location>
        <position position="482"/>
    </location>
    <ligand>
        <name>Mn(2+)</name>
        <dbReference type="ChEBI" id="CHEBI:29035"/>
    </ligand>
</feature>
<feature type="active site" evidence="6">
    <location>
        <position position="308"/>
    </location>
</feature>
<evidence type="ECO:0000256" key="5">
    <source>
        <dbReference type="ARBA" id="ARBA00023136"/>
    </source>
</evidence>
<dbReference type="InterPro" id="IPR050448">
    <property type="entry name" value="OpgB/LTA_synthase_biosynth"/>
</dbReference>
<feature type="transmembrane region" description="Helical" evidence="10">
    <location>
        <begin position="84"/>
        <end position="102"/>
    </location>
</feature>
<comment type="PTM">
    <text evidence="9">The conversion to 3-oxoalanine (also known as C-formylglycine, FGly), of a serine or cysteine residue in prokaryotes and of a cysteine residue in eukaryotes, is critical for catalytic activity.</text>
</comment>
<dbReference type="OrthoDB" id="9777768at2"/>
<keyword evidence="5 10" id="KW-0472">Membrane</keyword>
<organism evidence="12 13">
    <name type="scientific">Pontibacter akesuensis</name>
    <dbReference type="NCBI Taxonomy" id="388950"/>
    <lineage>
        <taxon>Bacteria</taxon>
        <taxon>Pseudomonadati</taxon>
        <taxon>Bacteroidota</taxon>
        <taxon>Cytophagia</taxon>
        <taxon>Cytophagales</taxon>
        <taxon>Hymenobacteraceae</taxon>
        <taxon>Pontibacter</taxon>
    </lineage>
</organism>
<protein>
    <submittedName>
        <fullName evidence="12">Sulfatase</fullName>
    </submittedName>
</protein>
<evidence type="ECO:0000256" key="8">
    <source>
        <dbReference type="PIRSR" id="PIRSR005091-3"/>
    </source>
</evidence>
<reference evidence="13" key="1">
    <citation type="submission" date="2016-10" db="EMBL/GenBank/DDBJ databases">
        <authorList>
            <person name="Varghese N."/>
        </authorList>
    </citation>
    <scope>NUCLEOTIDE SEQUENCE [LARGE SCALE GENOMIC DNA]</scope>
    <source>
        <strain evidence="13">DSM 18820</strain>
    </source>
</reference>
<evidence type="ECO:0000313" key="12">
    <source>
        <dbReference type="EMBL" id="SFU46718.1"/>
    </source>
</evidence>
<proteinExistence type="predicted"/>
<feature type="transmembrane region" description="Helical" evidence="10">
    <location>
        <begin position="167"/>
        <end position="189"/>
    </location>
</feature>
<dbReference type="Proteomes" id="UP000182491">
    <property type="component" value="Unassembled WGS sequence"/>
</dbReference>
<dbReference type="PANTHER" id="PTHR47371:SF3">
    <property type="entry name" value="PHOSPHOGLYCEROL TRANSFERASE I"/>
    <property type="match status" value="1"/>
</dbReference>
<keyword evidence="3 10" id="KW-0812">Transmembrane</keyword>
<dbReference type="EMBL" id="FPCA01000001">
    <property type="protein sequence ID" value="SFU46718.1"/>
    <property type="molecule type" value="Genomic_DNA"/>
</dbReference>
<feature type="modified residue" description="3-oxoalanine (Ser)" evidence="9">
    <location>
        <position position="308"/>
    </location>
</feature>
<dbReference type="Pfam" id="PF00884">
    <property type="entry name" value="Sulfatase"/>
    <property type="match status" value="1"/>
</dbReference>
<dbReference type="InterPro" id="IPR017850">
    <property type="entry name" value="Alkaline_phosphatase_core_sf"/>
</dbReference>
<evidence type="ECO:0000256" key="10">
    <source>
        <dbReference type="SAM" id="Phobius"/>
    </source>
</evidence>
<dbReference type="PANTHER" id="PTHR47371">
    <property type="entry name" value="LIPOTEICHOIC ACID SYNTHASE"/>
    <property type="match status" value="1"/>
</dbReference>
<dbReference type="AlphaFoldDB" id="A0A1I7GE71"/>
<gene>
    <name evidence="12" type="ORF">SAMN04487941_0947</name>
</gene>
<sequence>MFDSAFKLLLRRLGLLLGLYMLLRLVFYLFNYSTFSGAGASETILAFVHGLRFDAAAILAVNSLFILLSLLPVGNTLHPTYQKALKWVFLLCNAPFIALALVDVEFFKFIGRRSSNEVFTIAGDVTAQLGQLLGYYWYLLLGFGLLLFLLVKIYPKAPAHTSPQPKVWLRGLRLLLVAGFMVLGIRGGLQLKPLRPSHAFVLEPAVLGHLTLNSPFTFIKGIGKTQLEQKHYFDSDEALLAALQFDPQQYAQPDEPLKQDNVVIIILESFSAEYVGALNKGRGYTPFLDSLAQEGVLYKNAFANGRKSIEALPSILAGVPALMQDPFITSPYQANELYGLGTLLQQANYKTAMFHGAANGSMGFNNFATRVGVQAYYGLDEYPEDLRERDFDGQWGIFDEPYLQYVARQLTQMQKPFMAMLFTLSSHQPYTIPSKYKGRFPKGELEIHESIGYADHALREFFATAAKQPWYSNTLFIITADHTQKSIDPTYQNEPGYYRVPLLLFHPGGNLSALNATSIAQHADIPATIIDFLNIPTTKLLPFGRSLFDSTSTGRAVLFNGNAYLLVQPEVVTVLEQNDEVSFYSFQDFAPGAAPAPRAAELLKAQVQYFRNKMVANKLYFWEER</sequence>
<feature type="transmembrane region" description="Helical" evidence="10">
    <location>
        <begin position="12"/>
        <end position="30"/>
    </location>
</feature>
<dbReference type="STRING" id="388950.GCA_001611675_00046"/>
<dbReference type="PIRSF" id="PIRSF005091">
    <property type="entry name" value="Mmb_sulf_HI1246"/>
    <property type="match status" value="1"/>
</dbReference>
<feature type="binding site" evidence="8">
    <location>
        <position position="268"/>
    </location>
    <ligand>
        <name>Mn(2+)</name>
        <dbReference type="ChEBI" id="CHEBI:29035"/>
    </ligand>
</feature>
<dbReference type="InterPro" id="IPR012160">
    <property type="entry name" value="LtaS-like"/>
</dbReference>
<evidence type="ECO:0000256" key="9">
    <source>
        <dbReference type="PIRSR" id="PIRSR600917-52"/>
    </source>
</evidence>
<evidence type="ECO:0000256" key="4">
    <source>
        <dbReference type="ARBA" id="ARBA00022989"/>
    </source>
</evidence>
<feature type="binding site" evidence="8">
    <location>
        <position position="481"/>
    </location>
    <ligand>
        <name>Mn(2+)</name>
        <dbReference type="ChEBI" id="CHEBI:29035"/>
    </ligand>
</feature>
<dbReference type="InterPro" id="IPR000917">
    <property type="entry name" value="Sulfatase_N"/>
</dbReference>
<accession>A0A1I7GE71</accession>
<comment type="subcellular location">
    <subcellularLocation>
        <location evidence="1">Cell membrane</location>
        <topology evidence="1">Multi-pass membrane protein</topology>
    </subcellularLocation>
</comment>
<dbReference type="Gene3D" id="3.40.720.10">
    <property type="entry name" value="Alkaline Phosphatase, subunit A"/>
    <property type="match status" value="1"/>
</dbReference>
<dbReference type="RefSeq" id="WP_139237094.1">
    <property type="nucleotide sequence ID" value="NZ_BMXC01000001.1"/>
</dbReference>
<dbReference type="GO" id="GO:0005886">
    <property type="term" value="C:plasma membrane"/>
    <property type="evidence" value="ECO:0007669"/>
    <property type="project" value="UniProtKB-SubCell"/>
</dbReference>
<dbReference type="CDD" id="cd16015">
    <property type="entry name" value="LTA_synthase"/>
    <property type="match status" value="1"/>
</dbReference>
<name>A0A1I7GE71_9BACT</name>
<keyword evidence="4 10" id="KW-1133">Transmembrane helix</keyword>
<keyword evidence="7" id="KW-0479">Metal-binding</keyword>
<evidence type="ECO:0000256" key="7">
    <source>
        <dbReference type="PIRSR" id="PIRSR005091-2"/>
    </source>
</evidence>
<evidence type="ECO:0000256" key="1">
    <source>
        <dbReference type="ARBA" id="ARBA00004651"/>
    </source>
</evidence>
<feature type="domain" description="Sulfatase N-terminal" evidence="11">
    <location>
        <begin position="261"/>
        <end position="534"/>
    </location>
</feature>
<evidence type="ECO:0000256" key="3">
    <source>
        <dbReference type="ARBA" id="ARBA00022692"/>
    </source>
</evidence>
<dbReference type="GO" id="GO:0046872">
    <property type="term" value="F:metal ion binding"/>
    <property type="evidence" value="ECO:0007669"/>
    <property type="project" value="UniProtKB-KW"/>
</dbReference>
<keyword evidence="7" id="KW-0464">Manganese</keyword>
<evidence type="ECO:0000259" key="11">
    <source>
        <dbReference type="Pfam" id="PF00884"/>
    </source>
</evidence>
<keyword evidence="2" id="KW-1003">Cell membrane</keyword>